<evidence type="ECO:0000313" key="2">
    <source>
        <dbReference type="Proteomes" id="UP000308430"/>
    </source>
</evidence>
<accession>A0A4V3WC79</accession>
<dbReference type="EMBL" id="SSOC01000002">
    <property type="protein sequence ID" value="THF66058.1"/>
    <property type="molecule type" value="Genomic_DNA"/>
</dbReference>
<dbReference type="AlphaFoldDB" id="A0A4V3WC79"/>
<comment type="caution">
    <text evidence="1">The sequence shown here is derived from an EMBL/GenBank/DDBJ whole genome shotgun (WGS) entry which is preliminary data.</text>
</comment>
<keyword evidence="2" id="KW-1185">Reference proteome</keyword>
<dbReference type="Proteomes" id="UP000308430">
    <property type="component" value="Unassembled WGS sequence"/>
</dbReference>
<organism evidence="1 2">
    <name type="scientific">Pseudothauera nasutitermitis</name>
    <dbReference type="NCBI Taxonomy" id="2565930"/>
    <lineage>
        <taxon>Bacteria</taxon>
        <taxon>Pseudomonadati</taxon>
        <taxon>Pseudomonadota</taxon>
        <taxon>Betaproteobacteria</taxon>
        <taxon>Rhodocyclales</taxon>
        <taxon>Zoogloeaceae</taxon>
        <taxon>Pseudothauera</taxon>
    </lineage>
</organism>
<reference evidence="1 2" key="1">
    <citation type="submission" date="2019-04" db="EMBL/GenBank/DDBJ databases">
        <title>Azoarcus nasutitermitis sp. nov. isolated from termite nest.</title>
        <authorList>
            <person name="Lin S.-Y."/>
            <person name="Hameed A."/>
            <person name="Hsu Y.-H."/>
            <person name="Young C.-C."/>
        </authorList>
    </citation>
    <scope>NUCLEOTIDE SEQUENCE [LARGE SCALE GENOMIC DNA]</scope>
    <source>
        <strain evidence="1 2">CC-YHH838</strain>
    </source>
</reference>
<dbReference type="RefSeq" id="WP_136347008.1">
    <property type="nucleotide sequence ID" value="NZ_SSOC01000002.1"/>
</dbReference>
<dbReference type="OrthoDB" id="9148194at2"/>
<gene>
    <name evidence="1" type="ORF">E6C76_04140</name>
</gene>
<evidence type="ECO:0000313" key="1">
    <source>
        <dbReference type="EMBL" id="THF66058.1"/>
    </source>
</evidence>
<protein>
    <submittedName>
        <fullName evidence="1">Uncharacterized protein</fullName>
    </submittedName>
</protein>
<sequence length="305" mass="32217">MALPHPNISPIPNNEPDAVPSLWNTRYQEIDENFADHETRVAARETELNNARGGKANLAARLTEMDSNIGATSVDMQNATAAALKFALDQAALANYGVRALREQAQQEGVVTIKNRGVVKGCSVSKSTTAARNLNIVTGVCFANGRAYPVSDGTNAASVPSNIGSSSVVVYAYLFQDANGLWRLAVTPIGTTVPDGAITIYNLTIPANSTDATDPNLTGVAMTDVRRVEAQFPQLFDNPAGASPVLQTLGANDYGLSFDVVSADGAPCDSRHIVVASRATNGFTVRLASAADNVVLRWRASKLNN</sequence>
<name>A0A4V3WC79_9RHOO</name>
<proteinExistence type="predicted"/>